<dbReference type="GO" id="GO:0006508">
    <property type="term" value="P:proteolysis"/>
    <property type="evidence" value="ECO:0007669"/>
    <property type="project" value="UniProtKB-KW"/>
</dbReference>
<dbReference type="Proteomes" id="UP000294919">
    <property type="component" value="Unassembled WGS sequence"/>
</dbReference>
<dbReference type="AlphaFoldDB" id="A0A4R2KDU5"/>
<reference evidence="1 2" key="1">
    <citation type="submission" date="2019-03" db="EMBL/GenBank/DDBJ databases">
        <title>Genomic Encyclopedia of Type Strains, Phase IV (KMG-IV): sequencing the most valuable type-strain genomes for metagenomic binning, comparative biology and taxonomic classification.</title>
        <authorList>
            <person name="Goeker M."/>
        </authorList>
    </citation>
    <scope>NUCLEOTIDE SEQUENCE [LARGE SCALE GENOMIC DNA]</scope>
    <source>
        <strain evidence="1 2">DSM 102940</strain>
    </source>
</reference>
<dbReference type="InterPro" id="IPR021109">
    <property type="entry name" value="Peptidase_aspartic_dom_sf"/>
</dbReference>
<sequence length="125" mass="14013">MNLEYRDNLLFTSIKLSYHGKIIEIDNIVVDTGASSCIIEPSALDSLDFCVTIDDEIETFYGVNGIYNYIKRKADSVILDDLIINNLDFYIGTVDENINGLLGLDVLIKSNAIINLGNMNIIYKK</sequence>
<keyword evidence="1" id="KW-0378">Hydrolase</keyword>
<proteinExistence type="predicted"/>
<keyword evidence="2" id="KW-1185">Reference proteome</keyword>
<comment type="caution">
    <text evidence="1">The sequence shown here is derived from an EMBL/GenBank/DDBJ whole genome shotgun (WGS) entry which is preliminary data.</text>
</comment>
<protein>
    <submittedName>
        <fullName evidence="1">Aspartyl protease</fullName>
    </submittedName>
</protein>
<dbReference type="SUPFAM" id="SSF50630">
    <property type="entry name" value="Acid proteases"/>
    <property type="match status" value="1"/>
</dbReference>
<dbReference type="Gene3D" id="2.40.70.10">
    <property type="entry name" value="Acid Proteases"/>
    <property type="match status" value="1"/>
</dbReference>
<dbReference type="Pfam" id="PF13650">
    <property type="entry name" value="Asp_protease_2"/>
    <property type="match status" value="1"/>
</dbReference>
<gene>
    <name evidence="1" type="ORF">EV214_1508</name>
</gene>
<keyword evidence="1" id="KW-0645">Protease</keyword>
<evidence type="ECO:0000313" key="1">
    <source>
        <dbReference type="EMBL" id="TCO68058.1"/>
    </source>
</evidence>
<evidence type="ECO:0000313" key="2">
    <source>
        <dbReference type="Proteomes" id="UP000294919"/>
    </source>
</evidence>
<accession>A0A4R2KDU5</accession>
<dbReference type="EMBL" id="SLWV01000050">
    <property type="protein sequence ID" value="TCO68058.1"/>
    <property type="molecule type" value="Genomic_DNA"/>
</dbReference>
<dbReference type="GO" id="GO:0008233">
    <property type="term" value="F:peptidase activity"/>
    <property type="evidence" value="ECO:0007669"/>
    <property type="project" value="UniProtKB-KW"/>
</dbReference>
<dbReference type="RefSeq" id="WP_165916470.1">
    <property type="nucleotide sequence ID" value="NZ_SLWV01000050.1"/>
</dbReference>
<name>A0A4R2KDU5_9FIRM</name>
<organism evidence="1 2">
    <name type="scientific">Marinisporobacter balticus</name>
    <dbReference type="NCBI Taxonomy" id="2018667"/>
    <lineage>
        <taxon>Bacteria</taxon>
        <taxon>Bacillati</taxon>
        <taxon>Bacillota</taxon>
        <taxon>Clostridia</taxon>
        <taxon>Peptostreptococcales</taxon>
        <taxon>Thermotaleaceae</taxon>
        <taxon>Marinisporobacter</taxon>
    </lineage>
</organism>